<protein>
    <submittedName>
        <fullName evidence="1">Uncharacterized protein</fullName>
    </submittedName>
</protein>
<reference evidence="2" key="1">
    <citation type="submission" date="2022-10" db="EMBL/GenBank/DDBJ databases">
        <title>Genome assembly of Pristionchus species.</title>
        <authorList>
            <person name="Yoshida K."/>
            <person name="Sommer R.J."/>
        </authorList>
    </citation>
    <scope>NUCLEOTIDE SEQUENCE [LARGE SCALE GENOMIC DNA]</scope>
    <source>
        <strain evidence="2">RS5460</strain>
    </source>
</reference>
<feature type="non-terminal residue" evidence="1">
    <location>
        <position position="72"/>
    </location>
</feature>
<accession>A0AAN5CXT1</accession>
<keyword evidence="2" id="KW-1185">Reference proteome</keyword>
<dbReference type="EMBL" id="BTRK01000005">
    <property type="protein sequence ID" value="GMR51967.1"/>
    <property type="molecule type" value="Genomic_DNA"/>
</dbReference>
<dbReference type="AlphaFoldDB" id="A0AAN5CXT1"/>
<proteinExistence type="predicted"/>
<feature type="non-terminal residue" evidence="1">
    <location>
        <position position="1"/>
    </location>
</feature>
<gene>
    <name evidence="1" type="ORF">PMAYCL1PPCAC_22162</name>
</gene>
<comment type="caution">
    <text evidence="1">The sequence shown here is derived from an EMBL/GenBank/DDBJ whole genome shotgun (WGS) entry which is preliminary data.</text>
</comment>
<evidence type="ECO:0000313" key="1">
    <source>
        <dbReference type="EMBL" id="GMR51967.1"/>
    </source>
</evidence>
<evidence type="ECO:0000313" key="2">
    <source>
        <dbReference type="Proteomes" id="UP001328107"/>
    </source>
</evidence>
<organism evidence="1 2">
    <name type="scientific">Pristionchus mayeri</name>
    <dbReference type="NCBI Taxonomy" id="1317129"/>
    <lineage>
        <taxon>Eukaryota</taxon>
        <taxon>Metazoa</taxon>
        <taxon>Ecdysozoa</taxon>
        <taxon>Nematoda</taxon>
        <taxon>Chromadorea</taxon>
        <taxon>Rhabditida</taxon>
        <taxon>Rhabditina</taxon>
        <taxon>Diplogasteromorpha</taxon>
        <taxon>Diplogasteroidea</taxon>
        <taxon>Neodiplogasteridae</taxon>
        <taxon>Pristionchus</taxon>
    </lineage>
</organism>
<dbReference type="Proteomes" id="UP001328107">
    <property type="component" value="Unassembled WGS sequence"/>
</dbReference>
<sequence length="72" mass="7852">LSASSVPISSDLQIKFIELVTAENPKTDADMARVGCIAALCHFEDKDGCKQKCADLTKNFALKFGSIVFFPR</sequence>
<name>A0AAN5CXT1_9BILA</name>